<sequence length="184" mass="20809">MIAIQVLEQSVVVFSKNYLPISKINVRRAIQLLIAGKAEALNLTQESWLVRSPSIVLVVPAYIRLTVASVERIWKIPPVNRREVLRRDNYTCQYCGSHKHLTLDHVIPVSRGGLHTWDNVVTACERCNQRKSDRTPIEASMPLHTQPKAPMHPTVAFAEQFWRAEPFPPEIGGTSKHNAETNIS</sequence>
<dbReference type="InterPro" id="IPR029471">
    <property type="entry name" value="HNH_5"/>
</dbReference>
<dbReference type="Pfam" id="PF14279">
    <property type="entry name" value="HNH_5"/>
    <property type="match status" value="1"/>
</dbReference>
<dbReference type="STRING" id="247279.NIES1031_22620"/>
<dbReference type="Gene3D" id="1.10.30.50">
    <property type="match status" value="1"/>
</dbReference>
<accession>A0A1U7HB82</accession>
<dbReference type="OrthoDB" id="9802901at2"/>
<dbReference type="RefSeq" id="WP_073551687.1">
    <property type="nucleotide sequence ID" value="NZ_CAWMVK010000027.1"/>
</dbReference>
<dbReference type="SMART" id="SM00507">
    <property type="entry name" value="HNHc"/>
    <property type="match status" value="1"/>
</dbReference>
<dbReference type="InterPro" id="IPR052892">
    <property type="entry name" value="NA-targeting_endonuclease"/>
</dbReference>
<keyword evidence="2" id="KW-0540">Nuclease</keyword>
<evidence type="ECO:0000313" key="3">
    <source>
        <dbReference type="Proteomes" id="UP000185984"/>
    </source>
</evidence>
<protein>
    <submittedName>
        <fullName evidence="2">HNH endonuclease</fullName>
    </submittedName>
</protein>
<comment type="caution">
    <text evidence="2">The sequence shown here is derived from an EMBL/GenBank/DDBJ whole genome shotgun (WGS) entry which is preliminary data.</text>
</comment>
<dbReference type="CDD" id="cd00085">
    <property type="entry name" value="HNHc"/>
    <property type="match status" value="1"/>
</dbReference>
<dbReference type="PANTHER" id="PTHR33877">
    <property type="entry name" value="SLL1193 PROTEIN"/>
    <property type="match status" value="1"/>
</dbReference>
<dbReference type="AlphaFoldDB" id="A0A1U7HB82"/>
<organism evidence="2 3">
    <name type="scientific">Chroogloeocystis siderophila 5.2 s.c.1</name>
    <dbReference type="NCBI Taxonomy" id="247279"/>
    <lineage>
        <taxon>Bacteria</taxon>
        <taxon>Bacillati</taxon>
        <taxon>Cyanobacteriota</taxon>
        <taxon>Cyanophyceae</taxon>
        <taxon>Oscillatoriophycideae</taxon>
        <taxon>Chroococcales</taxon>
        <taxon>Chroococcaceae</taxon>
        <taxon>Chroogloeocystis</taxon>
    </lineage>
</organism>
<name>A0A1U7HB82_9CHRO</name>
<dbReference type="GO" id="GO:0008270">
    <property type="term" value="F:zinc ion binding"/>
    <property type="evidence" value="ECO:0007669"/>
    <property type="project" value="InterPro"/>
</dbReference>
<dbReference type="Proteomes" id="UP000185984">
    <property type="component" value="Unassembled WGS sequence"/>
</dbReference>
<dbReference type="EMBL" id="MRCC01000033">
    <property type="protein sequence ID" value="OKH20862.1"/>
    <property type="molecule type" value="Genomic_DNA"/>
</dbReference>
<keyword evidence="2" id="KW-0255">Endonuclease</keyword>
<dbReference type="GO" id="GO:0003676">
    <property type="term" value="F:nucleic acid binding"/>
    <property type="evidence" value="ECO:0007669"/>
    <property type="project" value="InterPro"/>
</dbReference>
<dbReference type="InterPro" id="IPR003615">
    <property type="entry name" value="HNH_nuc"/>
</dbReference>
<dbReference type="GO" id="GO:0004519">
    <property type="term" value="F:endonuclease activity"/>
    <property type="evidence" value="ECO:0007669"/>
    <property type="project" value="UniProtKB-KW"/>
</dbReference>
<evidence type="ECO:0000313" key="2">
    <source>
        <dbReference type="EMBL" id="OKH20862.1"/>
    </source>
</evidence>
<dbReference type="PANTHER" id="PTHR33877:SF2">
    <property type="entry name" value="OS07G0170200 PROTEIN"/>
    <property type="match status" value="1"/>
</dbReference>
<reference evidence="2 3" key="1">
    <citation type="submission" date="2016-11" db="EMBL/GenBank/DDBJ databases">
        <title>Draft Genome Sequences of Nine Cyanobacterial Strains from Diverse Habitats.</title>
        <authorList>
            <person name="Zhu T."/>
            <person name="Hou S."/>
            <person name="Lu X."/>
            <person name="Hess W.R."/>
        </authorList>
    </citation>
    <scope>NUCLEOTIDE SEQUENCE [LARGE SCALE GENOMIC DNA]</scope>
    <source>
        <strain evidence="2 3">5.2 s.c.1</strain>
    </source>
</reference>
<proteinExistence type="predicted"/>
<feature type="domain" description="HNH nuclease" evidence="1">
    <location>
        <begin position="79"/>
        <end position="129"/>
    </location>
</feature>
<gene>
    <name evidence="2" type="ORF">NIES1031_22620</name>
</gene>
<keyword evidence="2" id="KW-0378">Hydrolase</keyword>
<evidence type="ECO:0000259" key="1">
    <source>
        <dbReference type="SMART" id="SM00507"/>
    </source>
</evidence>
<keyword evidence="3" id="KW-1185">Reference proteome</keyword>